<dbReference type="InterPro" id="IPR054518">
    <property type="entry name" value="ABHD16_N"/>
</dbReference>
<dbReference type="Proteomes" id="UP001652740">
    <property type="component" value="Unplaced"/>
</dbReference>
<dbReference type="GO" id="GO:0052651">
    <property type="term" value="P:monoacylglycerol catabolic process"/>
    <property type="evidence" value="ECO:0007669"/>
    <property type="project" value="TreeGrafter"/>
</dbReference>
<dbReference type="FunCoup" id="A0A6J1WRY4">
    <property type="interactions" value="750"/>
</dbReference>
<dbReference type="PANTHER" id="PTHR12277">
    <property type="entry name" value="ALPHA/BETA HYDROLASE DOMAIN-CONTAINING PROTEIN"/>
    <property type="match status" value="1"/>
</dbReference>
<evidence type="ECO:0000313" key="4">
    <source>
        <dbReference type="Proteomes" id="UP001652740"/>
    </source>
</evidence>
<gene>
    <name evidence="5" type="primary">LOC113517836</name>
</gene>
<proteinExistence type="predicted"/>
<keyword evidence="1" id="KW-0812">Transmembrane</keyword>
<keyword evidence="1" id="KW-0472">Membrane</keyword>
<name>A0A6J1WRY4_GALME</name>
<dbReference type="InterPro" id="IPR029058">
    <property type="entry name" value="AB_hydrolase_fold"/>
</dbReference>
<dbReference type="Pfam" id="PF00561">
    <property type="entry name" value="Abhydrolase_1"/>
    <property type="match status" value="1"/>
</dbReference>
<dbReference type="GO" id="GO:0012505">
    <property type="term" value="C:endomembrane system"/>
    <property type="evidence" value="ECO:0007669"/>
    <property type="project" value="TreeGrafter"/>
</dbReference>
<dbReference type="GeneID" id="113517836"/>
<keyword evidence="1" id="KW-1133">Transmembrane helix</keyword>
<feature type="domain" description="Phosphatidylserine Lipase ABHD16 N-terminal" evidence="3">
    <location>
        <begin position="3"/>
        <end position="130"/>
    </location>
</feature>
<evidence type="ECO:0000313" key="5">
    <source>
        <dbReference type="RefSeq" id="XP_026758376.2"/>
    </source>
</evidence>
<dbReference type="SMR" id="A0A6J1WRY4"/>
<dbReference type="GO" id="GO:0006660">
    <property type="term" value="P:phosphatidylserine catabolic process"/>
    <property type="evidence" value="ECO:0007669"/>
    <property type="project" value="TreeGrafter"/>
</dbReference>
<evidence type="ECO:0000256" key="1">
    <source>
        <dbReference type="SAM" id="Phobius"/>
    </source>
</evidence>
<dbReference type="KEGG" id="gmw:113517836"/>
<dbReference type="InterPro" id="IPR000073">
    <property type="entry name" value="AB_hydrolase_1"/>
</dbReference>
<feature type="domain" description="AB hydrolase-1" evidence="2">
    <location>
        <begin position="245"/>
        <end position="356"/>
    </location>
</feature>
<accession>A0A6J1WRY4</accession>
<dbReference type="PANTHER" id="PTHR12277:SF72">
    <property type="entry name" value="BAT5L PROTEIN"/>
    <property type="match status" value="1"/>
</dbReference>
<dbReference type="InParanoid" id="A0A6J1WRY4"/>
<dbReference type="AlphaFoldDB" id="A0A6J1WRY4"/>
<reference evidence="5" key="1">
    <citation type="submission" date="2025-08" db="UniProtKB">
        <authorList>
            <consortium name="RefSeq"/>
        </authorList>
    </citation>
    <scope>IDENTIFICATION</scope>
    <source>
        <tissue evidence="5">Whole larvae</tissue>
    </source>
</reference>
<feature type="transmembrane region" description="Helical" evidence="1">
    <location>
        <begin position="39"/>
        <end position="61"/>
    </location>
</feature>
<evidence type="ECO:0000259" key="2">
    <source>
        <dbReference type="Pfam" id="PF00561"/>
    </source>
</evidence>
<sequence>MKLFFQCLFSPRLYKIYRDGSSDTMYQPLRLEKLADKVITSAHTMMNIAIYTSPFICMYIYKRGFSVIEENKYALVRFFGGIGCLLALSYVIRGLGRFYNQKYVDFVKALKSPMTDKGSYLEGIRKYDFEFYAWPTTFIMPPKSSPPLLQKNPFTNCANSDRPLYQRLPIQVLAFIATHAFGLRLIYPGSLGVISNLFWNPLFQGRTQLVEQFNGQRTKLKTADGNTIDTMFVDHRNQSTKGKYLVVCCEGNSGFYEIGIMATPMKAGYSALGWNHPGFAGSTGLPYPSQEQNAIDAVMQYAINELNFQPENVVMFGWSIGGYSATWAAINYPVKALVLDATFDDLLPLAQNVMPSSWSLLVKEVVRSYVDLNIVEMLKKYTGPVHLVRRTEDEVICLIPGVTSTNRGNYLVMSLIEHRHPFEDSENEAAWKKALHSHVENLEAKRPFVDSGDLTIYDIRAMTLISKYMSDYQSTHCVPLPAEHFESVMNFINTSKYNNQAKL</sequence>
<feature type="transmembrane region" description="Helical" evidence="1">
    <location>
        <begin position="73"/>
        <end position="92"/>
    </location>
</feature>
<evidence type="ECO:0000259" key="3">
    <source>
        <dbReference type="Pfam" id="PF22990"/>
    </source>
</evidence>
<organism evidence="4 5">
    <name type="scientific">Galleria mellonella</name>
    <name type="common">Greater wax moth</name>
    <dbReference type="NCBI Taxonomy" id="7137"/>
    <lineage>
        <taxon>Eukaryota</taxon>
        <taxon>Metazoa</taxon>
        <taxon>Ecdysozoa</taxon>
        <taxon>Arthropoda</taxon>
        <taxon>Hexapoda</taxon>
        <taxon>Insecta</taxon>
        <taxon>Pterygota</taxon>
        <taxon>Neoptera</taxon>
        <taxon>Endopterygota</taxon>
        <taxon>Lepidoptera</taxon>
        <taxon>Glossata</taxon>
        <taxon>Ditrysia</taxon>
        <taxon>Pyraloidea</taxon>
        <taxon>Pyralidae</taxon>
        <taxon>Galleriinae</taxon>
        <taxon>Galleria</taxon>
    </lineage>
</organism>
<dbReference type="GO" id="GO:0004620">
    <property type="term" value="F:phospholipase activity"/>
    <property type="evidence" value="ECO:0007669"/>
    <property type="project" value="TreeGrafter"/>
</dbReference>
<dbReference type="Gene3D" id="3.40.50.1820">
    <property type="entry name" value="alpha/beta hydrolase"/>
    <property type="match status" value="1"/>
</dbReference>
<dbReference type="SUPFAM" id="SSF53474">
    <property type="entry name" value="alpha/beta-Hydrolases"/>
    <property type="match status" value="1"/>
</dbReference>
<dbReference type="GO" id="GO:0047372">
    <property type="term" value="F:monoacylglycerol lipase activity"/>
    <property type="evidence" value="ECO:0007669"/>
    <property type="project" value="TreeGrafter"/>
</dbReference>
<protein>
    <submittedName>
        <fullName evidence="5">Phosphatidylserine lipase ABHD16A isoform X1</fullName>
    </submittedName>
</protein>
<dbReference type="RefSeq" id="XP_026758376.2">
    <property type="nucleotide sequence ID" value="XM_026902575.3"/>
</dbReference>
<dbReference type="Pfam" id="PF22990">
    <property type="entry name" value="ABHD16_N"/>
    <property type="match status" value="1"/>
</dbReference>
<keyword evidence="4" id="KW-1185">Reference proteome</keyword>